<dbReference type="Pfam" id="PF14223">
    <property type="entry name" value="Retrotran_gag_2"/>
    <property type="match status" value="1"/>
</dbReference>
<evidence type="ECO:0000256" key="1">
    <source>
        <dbReference type="SAM" id="MobiDB-lite"/>
    </source>
</evidence>
<sequence>MATQSSSTATTTDTRPSSGDLPDPQLLHQQLKFLMNHIKGITLTLTAENFPIWRSQVFKLFKANGFEGFLDGTCICPNPSNPSSDTEISFKNWNHLDQNLAAALYSVISPSILPYVLSLDHCADIWDTLARHLQSNTRSRTIQLRNELHHLSMKNQTMSQYLLAVKSVVDAIAATGSPLDPEEVIFYTLNGLPPQYQSFKTSIRTNLQPLSLDDLYTLLCSEELNIAQETAFALQNLHINDSSTALTAYRGRGRGRNFSNRGRNSSRGRTRSDKNNSNSITCQICTKTGHSAIKCWYRNDPSYTEESIKTALITPSDANSNTTD</sequence>
<protein>
    <submittedName>
        <fullName evidence="2">Retrovirus-related Pol polyprotein from transposon TNT 1-94</fullName>
    </submittedName>
</protein>
<reference evidence="2 3" key="2">
    <citation type="journal article" date="2017" name="Nature">
        <title>The Apostasia genome and the evolution of orchids.</title>
        <authorList>
            <person name="Zhang G.Q."/>
            <person name="Liu K.W."/>
            <person name="Li Z."/>
            <person name="Lohaus R."/>
            <person name="Hsiao Y.Y."/>
            <person name="Niu S.C."/>
            <person name="Wang J.Y."/>
            <person name="Lin Y.C."/>
            <person name="Xu Q."/>
            <person name="Chen L.J."/>
            <person name="Yoshida K."/>
            <person name="Fujiwara S."/>
            <person name="Wang Z.W."/>
            <person name="Zhang Y.Q."/>
            <person name="Mitsuda N."/>
            <person name="Wang M."/>
            <person name="Liu G.H."/>
            <person name="Pecoraro L."/>
            <person name="Huang H.X."/>
            <person name="Xiao X.J."/>
            <person name="Lin M."/>
            <person name="Wu X.Y."/>
            <person name="Wu W.L."/>
            <person name="Chen Y.Y."/>
            <person name="Chang S.B."/>
            <person name="Sakamoto S."/>
            <person name="Ohme-Takagi M."/>
            <person name="Yagi M."/>
            <person name="Zeng S.J."/>
            <person name="Shen C.Y."/>
            <person name="Yeh C.M."/>
            <person name="Luo Y.B."/>
            <person name="Tsai W.C."/>
            <person name="Van de Peer Y."/>
            <person name="Liu Z.J."/>
        </authorList>
    </citation>
    <scope>NUCLEOTIDE SEQUENCE [LARGE SCALE GENOMIC DNA]</scope>
    <source>
        <tissue evidence="2">The whole plant</tissue>
    </source>
</reference>
<keyword evidence="3" id="KW-1185">Reference proteome</keyword>
<dbReference type="PANTHER" id="PTHR47481:SF22">
    <property type="entry name" value="RETROTRANSPOSON GAG DOMAIN-CONTAINING PROTEIN"/>
    <property type="match status" value="1"/>
</dbReference>
<proteinExistence type="predicted"/>
<dbReference type="Proteomes" id="UP000233837">
    <property type="component" value="Unassembled WGS sequence"/>
</dbReference>
<evidence type="ECO:0000313" key="2">
    <source>
        <dbReference type="EMBL" id="PKU62867.1"/>
    </source>
</evidence>
<evidence type="ECO:0000313" key="3">
    <source>
        <dbReference type="Proteomes" id="UP000233837"/>
    </source>
</evidence>
<accession>A0A2I0VHH2</accession>
<dbReference type="AlphaFoldDB" id="A0A2I0VHH2"/>
<name>A0A2I0VHH2_9ASPA</name>
<feature type="region of interest" description="Disordered" evidence="1">
    <location>
        <begin position="251"/>
        <end position="275"/>
    </location>
</feature>
<organism evidence="2 3">
    <name type="scientific">Dendrobium catenatum</name>
    <dbReference type="NCBI Taxonomy" id="906689"/>
    <lineage>
        <taxon>Eukaryota</taxon>
        <taxon>Viridiplantae</taxon>
        <taxon>Streptophyta</taxon>
        <taxon>Embryophyta</taxon>
        <taxon>Tracheophyta</taxon>
        <taxon>Spermatophyta</taxon>
        <taxon>Magnoliopsida</taxon>
        <taxon>Liliopsida</taxon>
        <taxon>Asparagales</taxon>
        <taxon>Orchidaceae</taxon>
        <taxon>Epidendroideae</taxon>
        <taxon>Malaxideae</taxon>
        <taxon>Dendrobiinae</taxon>
        <taxon>Dendrobium</taxon>
    </lineage>
</organism>
<dbReference type="EMBL" id="KZ504209">
    <property type="protein sequence ID" value="PKU62867.1"/>
    <property type="molecule type" value="Genomic_DNA"/>
</dbReference>
<feature type="region of interest" description="Disordered" evidence="1">
    <location>
        <begin position="1"/>
        <end position="22"/>
    </location>
</feature>
<reference evidence="2 3" key="1">
    <citation type="journal article" date="2016" name="Sci. Rep.">
        <title>The Dendrobium catenatum Lindl. genome sequence provides insights into polysaccharide synthase, floral development and adaptive evolution.</title>
        <authorList>
            <person name="Zhang G.Q."/>
            <person name="Xu Q."/>
            <person name="Bian C."/>
            <person name="Tsai W.C."/>
            <person name="Yeh C.M."/>
            <person name="Liu K.W."/>
            <person name="Yoshida K."/>
            <person name="Zhang L.S."/>
            <person name="Chang S.B."/>
            <person name="Chen F."/>
            <person name="Shi Y."/>
            <person name="Su Y.Y."/>
            <person name="Zhang Y.Q."/>
            <person name="Chen L.J."/>
            <person name="Yin Y."/>
            <person name="Lin M."/>
            <person name="Huang H."/>
            <person name="Deng H."/>
            <person name="Wang Z.W."/>
            <person name="Zhu S.L."/>
            <person name="Zhao X."/>
            <person name="Deng C."/>
            <person name="Niu S.C."/>
            <person name="Huang J."/>
            <person name="Wang M."/>
            <person name="Liu G.H."/>
            <person name="Yang H.J."/>
            <person name="Xiao X.J."/>
            <person name="Hsiao Y.Y."/>
            <person name="Wu W.L."/>
            <person name="Chen Y.Y."/>
            <person name="Mitsuda N."/>
            <person name="Ohme-Takagi M."/>
            <person name="Luo Y.B."/>
            <person name="Van de Peer Y."/>
            <person name="Liu Z.J."/>
        </authorList>
    </citation>
    <scope>NUCLEOTIDE SEQUENCE [LARGE SCALE GENOMIC DNA]</scope>
    <source>
        <tissue evidence="2">The whole plant</tissue>
    </source>
</reference>
<gene>
    <name evidence="2" type="ORF">MA16_Dca028711</name>
</gene>
<dbReference type="PANTHER" id="PTHR47481">
    <property type="match status" value="1"/>
</dbReference>